<dbReference type="Proteomes" id="UP000214610">
    <property type="component" value="Unassembled WGS sequence"/>
</dbReference>
<evidence type="ECO:0008006" key="3">
    <source>
        <dbReference type="Google" id="ProtNLM"/>
    </source>
</evidence>
<evidence type="ECO:0000313" key="2">
    <source>
        <dbReference type="Proteomes" id="UP000214610"/>
    </source>
</evidence>
<evidence type="ECO:0000313" key="1">
    <source>
        <dbReference type="EMBL" id="OXE47832.1"/>
    </source>
</evidence>
<dbReference type="Gene3D" id="3.40.50.150">
    <property type="entry name" value="Vaccinia Virus protein VP39"/>
    <property type="match status" value="1"/>
</dbReference>
<protein>
    <recommendedName>
        <fullName evidence="3">Restriction endonuclease subunit M</fullName>
    </recommendedName>
</protein>
<proteinExistence type="predicted"/>
<dbReference type="SUPFAM" id="SSF53335">
    <property type="entry name" value="S-adenosyl-L-methionine-dependent methyltransferases"/>
    <property type="match status" value="1"/>
</dbReference>
<keyword evidence="2" id="KW-1185">Reference proteome</keyword>
<comment type="caution">
    <text evidence="1">The sequence shown here is derived from an EMBL/GenBank/DDBJ whole genome shotgun (WGS) entry which is preliminary data.</text>
</comment>
<organism evidence="1 2">
    <name type="scientific">Turicimonas muris</name>
    <dbReference type="NCBI Taxonomy" id="1796652"/>
    <lineage>
        <taxon>Bacteria</taxon>
        <taxon>Pseudomonadati</taxon>
        <taxon>Pseudomonadota</taxon>
        <taxon>Betaproteobacteria</taxon>
        <taxon>Burkholderiales</taxon>
        <taxon>Sutterellaceae</taxon>
        <taxon>Turicimonas</taxon>
    </lineage>
</organism>
<gene>
    <name evidence="1" type="ORF">ADH67_08315</name>
</gene>
<reference evidence="2" key="1">
    <citation type="submission" date="2017-05" db="EMBL/GenBank/DDBJ databases">
        <title>Improved OligoMM genomes.</title>
        <authorList>
            <person name="Garzetti D."/>
        </authorList>
    </citation>
    <scope>NUCLEOTIDE SEQUENCE [LARGE SCALE GENOMIC DNA]</scope>
    <source>
        <strain evidence="2">YL45</strain>
    </source>
</reference>
<dbReference type="InterPro" id="IPR029063">
    <property type="entry name" value="SAM-dependent_MTases_sf"/>
</dbReference>
<dbReference type="EMBL" id="NHMP01000004">
    <property type="protein sequence ID" value="OXE47832.1"/>
    <property type="molecule type" value="Genomic_DNA"/>
</dbReference>
<dbReference type="REBASE" id="237282">
    <property type="entry name" value="M1.TmuYL45ORF8315P"/>
</dbReference>
<sequence length="251" mass="29053">MRLISLFGLCVWEIQVAKQVKTKQRVIDHGEVFTAEREVKAMCDMVASECLRIDSRFLEPACGEGNFLAEVLARKLTVVRTKYKQSSYELERNSILAISSIYGIDILSDNVSACRERLYQLWNTWYKGVCKDESNDATRAAVKYILEKNIVCGNALSMKLVDDTQKDTQAYITFPEWTFPLNDARIKRRDFRLDVLLQENTDSALYDGQIELFSDDAMNANNWMLDPVTREIIPKPIREYSPIHYRRITND</sequence>
<dbReference type="AlphaFoldDB" id="A0A227KL73"/>
<accession>A0A227KL73</accession>
<name>A0A227KL73_9BURK</name>